<feature type="compositionally biased region" description="Low complexity" evidence="1">
    <location>
        <begin position="609"/>
        <end position="620"/>
    </location>
</feature>
<protein>
    <submittedName>
        <fullName evidence="2">Uncharacterized protein</fullName>
    </submittedName>
</protein>
<feature type="compositionally biased region" description="Low complexity" evidence="1">
    <location>
        <begin position="403"/>
        <end position="424"/>
    </location>
</feature>
<dbReference type="Proteomes" id="UP000075903">
    <property type="component" value="Unassembled WGS sequence"/>
</dbReference>
<evidence type="ECO:0000313" key="3">
    <source>
        <dbReference type="Proteomes" id="UP000075903"/>
    </source>
</evidence>
<dbReference type="PANTHER" id="PTHR13491">
    <property type="entry name" value="ZCCHC10 PROTEIN"/>
    <property type="match status" value="1"/>
</dbReference>
<organism evidence="2 3">
    <name type="scientific">Anopheles merus</name>
    <name type="common">Mosquito</name>
    <dbReference type="NCBI Taxonomy" id="30066"/>
    <lineage>
        <taxon>Eukaryota</taxon>
        <taxon>Metazoa</taxon>
        <taxon>Ecdysozoa</taxon>
        <taxon>Arthropoda</taxon>
        <taxon>Hexapoda</taxon>
        <taxon>Insecta</taxon>
        <taxon>Pterygota</taxon>
        <taxon>Neoptera</taxon>
        <taxon>Endopterygota</taxon>
        <taxon>Diptera</taxon>
        <taxon>Nematocera</taxon>
        <taxon>Culicoidea</taxon>
        <taxon>Culicidae</taxon>
        <taxon>Anophelinae</taxon>
        <taxon>Anopheles</taxon>
    </lineage>
</organism>
<dbReference type="VEuPathDB" id="VectorBase:AMEM013631"/>
<dbReference type="EnsemblMetazoa" id="AMEM013631-RA">
    <property type="protein sequence ID" value="AMEM013631-PA"/>
    <property type="gene ID" value="AMEM013631"/>
</dbReference>
<feature type="region of interest" description="Disordered" evidence="1">
    <location>
        <begin position="349"/>
        <end position="369"/>
    </location>
</feature>
<reference evidence="2" key="1">
    <citation type="submission" date="2020-05" db="UniProtKB">
        <authorList>
            <consortium name="EnsemblMetazoa"/>
        </authorList>
    </citation>
    <scope>IDENTIFICATION</scope>
    <source>
        <strain evidence="2">MAF</strain>
    </source>
</reference>
<evidence type="ECO:0000256" key="1">
    <source>
        <dbReference type="SAM" id="MobiDB-lite"/>
    </source>
</evidence>
<dbReference type="InterPro" id="IPR039715">
    <property type="entry name" value="ZCCHC10"/>
</dbReference>
<feature type="compositionally biased region" description="Polar residues" evidence="1">
    <location>
        <begin position="785"/>
        <end position="794"/>
    </location>
</feature>
<feature type="compositionally biased region" description="Acidic residues" evidence="1">
    <location>
        <begin position="627"/>
        <end position="650"/>
    </location>
</feature>
<feature type="region of interest" description="Disordered" evidence="1">
    <location>
        <begin position="609"/>
        <end position="664"/>
    </location>
</feature>
<name>A0A182VEJ2_ANOME</name>
<keyword evidence="3" id="KW-1185">Reference proteome</keyword>
<sequence>MCPPAPPTSQPVVLLMTPSLPLLRSTVGDDWCGDGGGGGGGRVGLTITPGVLLMITLDDTGHGWSLPVVVDVCSPPFRRTLRPGERTGEAASADEELAAAASASDSTTTVPSSVAVGLGVLVVAVLASVLPLGAASTAGMSRVCVSLPKISRSRFIGSPIPPFPMPSLGGAVAAALLTVSPYIAPPPVAEGFIRCGHRMFGRPISYQSSRPPPPPPPPPVASVRIPLSAVGCKGGGGGGGGGGGDGGCARWCDGSSCVTVEELAGGGGAAAAAEATTLLSPCPPTFSSCSAAGAAGAARRASLDALWRFFRFCDTKLLQLLLYDVRSSSSSSPSSSSSCSPCPPLSSFGRARNGGGGSVPAGESSRRRPFARPPCVLLLADESYVSERRAGKPPPRHLPYGRSGAPSASSSSSCSRKPSMRSISYSRRNAPGLPPLSASLRLLPDSMISSITGLRFMRSVSFSRRSGVRISGSPAGSVEEDAVDDGDSLALLLLLVASPSFADEVEELIAMLLMLLDACCCVAACSRIFASMMSSSSSSSETVVTGVLPCSASSPRPCVVLPTEVDCPSSRRLPLRGPAASGRLWDENFDCANETPPVRHCCRNRSRCSSSSSASSSSSSPPVVVETADDTDDTEDTDDADELEEEDADELDRTITPGLPPSGPCWPSRSRKVLAELLLVGRLLLLLPLLLPFFAGCCHITSPSSSSSSSSASSSCSSSSPSSPCWSCSPKSYLLLSLPGPPTCLPLSVTSRAPRVRFVGESCLRVRLLAVAVVVVVVVERATGGPTSSCCSRFSSAPFSSTRCSSSSPSSSSSSSSSPAAPSRGGSFFRPFCLRRLPLFHSCVRSACGSSPGCAVVVVTVDSLPPGLPAYVPPFSVPGGGSAEVPRDGGFGASWSSSRRSIPRVTRGLISSISLLPAAAAVDDDSAFPVAVGGPWPERNDMQRVMMRGGALSAALLPPPGRLAEATPGCCSSGVCSRGRLRLVACPPDRGGA</sequence>
<evidence type="ECO:0000313" key="2">
    <source>
        <dbReference type="EnsemblMetazoa" id="AMEM013631-PA"/>
    </source>
</evidence>
<accession>A0A182VEJ2</accession>
<feature type="region of interest" description="Disordered" evidence="1">
    <location>
        <begin position="785"/>
        <end position="824"/>
    </location>
</feature>
<dbReference type="AlphaFoldDB" id="A0A182VEJ2"/>
<dbReference type="PANTHER" id="PTHR13491:SF0">
    <property type="entry name" value="ZINC FINGER CCHC DOMAIN-CONTAINING PROTEIN 10"/>
    <property type="match status" value="1"/>
</dbReference>
<feature type="compositionally biased region" description="Low complexity" evidence="1">
    <location>
        <begin position="795"/>
        <end position="823"/>
    </location>
</feature>
<feature type="region of interest" description="Disordered" evidence="1">
    <location>
        <begin position="387"/>
        <end position="428"/>
    </location>
</feature>
<proteinExistence type="predicted"/>